<reference evidence="3" key="1">
    <citation type="journal article" date="2019" name="Int. J. Syst. Evol. Microbiol.">
        <title>The Global Catalogue of Microorganisms (GCM) 10K type strain sequencing project: providing services to taxonomists for standard genome sequencing and annotation.</title>
        <authorList>
            <consortium name="The Broad Institute Genomics Platform"/>
            <consortium name="The Broad Institute Genome Sequencing Center for Infectious Disease"/>
            <person name="Wu L."/>
            <person name="Ma J."/>
        </authorList>
    </citation>
    <scope>NUCLEOTIDE SEQUENCE [LARGE SCALE GENOMIC DNA]</scope>
    <source>
        <strain evidence="3">KCTC 13128</strain>
    </source>
</reference>
<accession>A0ABV7CX54</accession>
<evidence type="ECO:0000313" key="2">
    <source>
        <dbReference type="EMBL" id="MFC3041044.1"/>
    </source>
</evidence>
<evidence type="ECO:0000256" key="1">
    <source>
        <dbReference type="SAM" id="MobiDB-lite"/>
    </source>
</evidence>
<name>A0ABV7CX54_9BACI</name>
<dbReference type="Pfam" id="PF13217">
    <property type="entry name" value="DUF4025"/>
    <property type="match status" value="1"/>
</dbReference>
<proteinExistence type="predicted"/>
<keyword evidence="3" id="KW-1185">Reference proteome</keyword>
<sequence length="78" mass="8592">MGNKEKVNNKDAGKVAEKIYAPDDYHSADDLSKGMAVTHEQVSDDYMEGTIDGKIDQLDEQGELTSKDGKGIQRNGYK</sequence>
<protein>
    <submittedName>
        <fullName evidence="2">YozQ family protein</fullName>
    </submittedName>
</protein>
<organism evidence="2 3">
    <name type="scientific">Virgibacillus xinjiangensis</name>
    <dbReference type="NCBI Taxonomy" id="393090"/>
    <lineage>
        <taxon>Bacteria</taxon>
        <taxon>Bacillati</taxon>
        <taxon>Bacillota</taxon>
        <taxon>Bacilli</taxon>
        <taxon>Bacillales</taxon>
        <taxon>Bacillaceae</taxon>
        <taxon>Virgibacillus</taxon>
    </lineage>
</organism>
<comment type="caution">
    <text evidence="2">The sequence shown here is derived from an EMBL/GenBank/DDBJ whole genome shotgun (WGS) entry which is preliminary data.</text>
</comment>
<gene>
    <name evidence="2" type="ORF">ACFOGI_12425</name>
</gene>
<dbReference type="Proteomes" id="UP001595279">
    <property type="component" value="Unassembled WGS sequence"/>
</dbReference>
<dbReference type="EMBL" id="JBHRSA010000046">
    <property type="protein sequence ID" value="MFC3041044.1"/>
    <property type="molecule type" value="Genomic_DNA"/>
</dbReference>
<feature type="region of interest" description="Disordered" evidence="1">
    <location>
        <begin position="56"/>
        <end position="78"/>
    </location>
</feature>
<dbReference type="InterPro" id="IPR025100">
    <property type="entry name" value="DUF4025"/>
</dbReference>
<evidence type="ECO:0000313" key="3">
    <source>
        <dbReference type="Proteomes" id="UP001595279"/>
    </source>
</evidence>
<dbReference type="RefSeq" id="WP_390272989.1">
    <property type="nucleotide sequence ID" value="NZ_JBHRSA010000046.1"/>
</dbReference>